<comment type="caution">
    <text evidence="1">The sequence shown here is derived from an EMBL/GenBank/DDBJ whole genome shotgun (WGS) entry which is preliminary data.</text>
</comment>
<evidence type="ECO:0000313" key="2">
    <source>
        <dbReference type="Proteomes" id="UP000829398"/>
    </source>
</evidence>
<proteinExistence type="predicted"/>
<protein>
    <submittedName>
        <fullName evidence="1">Pectin acetylesterase 10</fullName>
    </submittedName>
</protein>
<organism evidence="1 2">
    <name type="scientific">Citrus sinensis</name>
    <name type="common">Sweet orange</name>
    <name type="synonym">Citrus aurantium var. sinensis</name>
    <dbReference type="NCBI Taxonomy" id="2711"/>
    <lineage>
        <taxon>Eukaryota</taxon>
        <taxon>Viridiplantae</taxon>
        <taxon>Streptophyta</taxon>
        <taxon>Embryophyta</taxon>
        <taxon>Tracheophyta</taxon>
        <taxon>Spermatophyta</taxon>
        <taxon>Magnoliopsida</taxon>
        <taxon>eudicotyledons</taxon>
        <taxon>Gunneridae</taxon>
        <taxon>Pentapetalae</taxon>
        <taxon>rosids</taxon>
        <taxon>malvids</taxon>
        <taxon>Sapindales</taxon>
        <taxon>Rutaceae</taxon>
        <taxon>Aurantioideae</taxon>
        <taxon>Citrus</taxon>
    </lineage>
</organism>
<sequence length="368" mass="40783">MKLLLVSFVVLTAFGKWVDGFLEFNETELYQIENYRSGNVSNGSVYGISKAYDNALMVGLTLIQSARAKGAVCLDGTLPGYHLHRGYGSGANSWLIQLEGGGWCNNVRNCVYRKKTRRGSSWYMEKQIAFTGILSNKAQENPDFFNWNRVKLRYCDGASFTGDSENKALLSGCSAGGLASILHCDEFRDFFPRTTRVKCLSDAGLFLDAVDVSGGHTLRNLYSGVVGLQGVQNNLPRICTNHLDPTSIQSSLAPPSADPHGHWHDCRLNHAKCSASQIRFLQGFRNQVLKAVRGFSMSKQNGLFINSCFAHCQTERQDTWFADDSPVVGNKAIAIAVGDWYFDRSGIKIVDCPYPCDKTCHNLVFQRA</sequence>
<gene>
    <name evidence="1" type="ORF">KPL71_017137</name>
</gene>
<reference evidence="2" key="1">
    <citation type="journal article" date="2023" name="Hortic. Res.">
        <title>A chromosome-level phased genome enabling allele-level studies in sweet orange: a case study on citrus Huanglongbing tolerance.</title>
        <authorList>
            <person name="Wu B."/>
            <person name="Yu Q."/>
            <person name="Deng Z."/>
            <person name="Duan Y."/>
            <person name="Luo F."/>
            <person name="Gmitter F. Jr."/>
        </authorList>
    </citation>
    <scope>NUCLEOTIDE SEQUENCE [LARGE SCALE GENOMIC DNA]</scope>
    <source>
        <strain evidence="2">cv. Valencia</strain>
    </source>
</reference>
<name>A0ACB8JML1_CITSI</name>
<keyword evidence="2" id="KW-1185">Reference proteome</keyword>
<accession>A0ACB8JML1</accession>
<dbReference type="Proteomes" id="UP000829398">
    <property type="component" value="Chromosome 6"/>
</dbReference>
<dbReference type="EMBL" id="CM039175">
    <property type="protein sequence ID" value="KAH9733798.1"/>
    <property type="molecule type" value="Genomic_DNA"/>
</dbReference>
<evidence type="ECO:0000313" key="1">
    <source>
        <dbReference type="EMBL" id="KAH9733798.1"/>
    </source>
</evidence>